<feature type="domain" description="F-box" evidence="1">
    <location>
        <begin position="1"/>
        <end position="46"/>
    </location>
</feature>
<accession>C8VDF0</accession>
<dbReference type="CDD" id="cd09917">
    <property type="entry name" value="F-box_SF"/>
    <property type="match status" value="1"/>
</dbReference>
<gene>
    <name evidence="2" type="ORF">ANIA_07086</name>
</gene>
<dbReference type="EMBL" id="BN001304">
    <property type="protein sequence ID" value="CBF79112.1"/>
    <property type="molecule type" value="Genomic_DNA"/>
</dbReference>
<dbReference type="eggNOG" id="ENOG502SIWQ">
    <property type="taxonomic scope" value="Eukaryota"/>
</dbReference>
<dbReference type="RefSeq" id="XP_664690.1">
    <property type="nucleotide sequence ID" value="XM_659598.1"/>
</dbReference>
<dbReference type="KEGG" id="ani:ANIA_07086"/>
<accession>Q5AX94</accession>
<dbReference type="VEuPathDB" id="FungiDB:AN7086"/>
<dbReference type="AlphaFoldDB" id="Q5AX94"/>
<reference evidence="3" key="1">
    <citation type="journal article" date="2005" name="Nature">
        <title>Sequencing of Aspergillus nidulans and comparative analysis with A. fumigatus and A. oryzae.</title>
        <authorList>
            <person name="Galagan J.E."/>
            <person name="Calvo S.E."/>
            <person name="Cuomo C."/>
            <person name="Ma L.J."/>
            <person name="Wortman J.R."/>
            <person name="Batzoglou S."/>
            <person name="Lee S.I."/>
            <person name="Basturkmen M."/>
            <person name="Spevak C.C."/>
            <person name="Clutterbuck J."/>
            <person name="Kapitonov V."/>
            <person name="Jurka J."/>
            <person name="Scazzocchio C."/>
            <person name="Farman M."/>
            <person name="Butler J."/>
            <person name="Purcell S."/>
            <person name="Harris S."/>
            <person name="Braus G.H."/>
            <person name="Draht O."/>
            <person name="Busch S."/>
            <person name="D'Enfert C."/>
            <person name="Bouchier C."/>
            <person name="Goldman G.H."/>
            <person name="Bell-Pedersen D."/>
            <person name="Griffiths-Jones S."/>
            <person name="Doonan J.H."/>
            <person name="Yu J."/>
            <person name="Vienken K."/>
            <person name="Pain A."/>
            <person name="Freitag M."/>
            <person name="Selker E.U."/>
            <person name="Archer D.B."/>
            <person name="Penalva M.A."/>
            <person name="Oakley B.R."/>
            <person name="Momany M."/>
            <person name="Tanaka T."/>
            <person name="Kumagai T."/>
            <person name="Asai K."/>
            <person name="Machida M."/>
            <person name="Nierman W.C."/>
            <person name="Denning D.W."/>
            <person name="Caddick M."/>
            <person name="Hynes M."/>
            <person name="Paoletti M."/>
            <person name="Fischer R."/>
            <person name="Miller B."/>
            <person name="Dyer P."/>
            <person name="Sachs M.S."/>
            <person name="Osmani S.A."/>
            <person name="Birren B.W."/>
        </authorList>
    </citation>
    <scope>NUCLEOTIDE SEQUENCE [LARGE SCALE GENOMIC DNA]</scope>
    <source>
        <strain evidence="3">FGSC A4 / ATCC 38163 / CBS 112.46 / NRRL 194 / M139</strain>
    </source>
</reference>
<dbReference type="OMA" id="LMALICH"/>
<dbReference type="GeneID" id="2870059"/>
<protein>
    <submittedName>
        <fullName evidence="2">F-box domain protein (AFU_orthologue AFUA_3G01810)</fullName>
    </submittedName>
</protein>
<dbReference type="Proteomes" id="UP000000560">
    <property type="component" value="Chromosome IV"/>
</dbReference>
<sequence length="471" mass="52867">MACLEYLPNEIIETIVSLLELTDIRNLRLTSRGLALRSSGHHFKSHFRRKHVDITESTLRDFVQATKPGRLGRLVQYLVLVGSHLPTEKQGLEAEDEAKTRQDLEVLAQRRTDYRVMRSSGTDVRLLSEAFGNLMAQDGGNNTAGGPRLRTLSLKVVVYHTDAEQRLPPKTGGWVPIWQVATETFHTALRALAISAMPVAKLDIYTQQSRSSLACSELSAVDHESSGLVASLASVKSLSVSFSDRIINGRRENLGITGGSADEVDRDAPVIDDFRDNEDVEAEACDESTFIGLVRLVQLCSGLKELELHHYKLGNHTVFVDLHREQFLQRIVAMTTLTTLKRCALRGLTVREVDLLAFIKETAPAIVELTLQNVSLVSGTFRAIFDHCTSEASCLTRLFFDDLFEQKLLYFVGEPGQSKLRSFNYQCSETLDRTGPEVRRPISYFIPLGRPKGSPALWQWRMRRRREFGPP</sequence>
<evidence type="ECO:0000313" key="2">
    <source>
        <dbReference type="EMBL" id="CBF79112.1"/>
    </source>
</evidence>
<organism evidence="2 3">
    <name type="scientific">Emericella nidulans (strain FGSC A4 / ATCC 38163 / CBS 112.46 / NRRL 194 / M139)</name>
    <name type="common">Aspergillus nidulans</name>
    <dbReference type="NCBI Taxonomy" id="227321"/>
    <lineage>
        <taxon>Eukaryota</taxon>
        <taxon>Fungi</taxon>
        <taxon>Dikarya</taxon>
        <taxon>Ascomycota</taxon>
        <taxon>Pezizomycotina</taxon>
        <taxon>Eurotiomycetes</taxon>
        <taxon>Eurotiomycetidae</taxon>
        <taxon>Eurotiales</taxon>
        <taxon>Aspergillaceae</taxon>
        <taxon>Aspergillus</taxon>
        <taxon>Aspergillus subgen. Nidulantes</taxon>
    </lineage>
</organism>
<evidence type="ECO:0000259" key="1">
    <source>
        <dbReference type="PROSITE" id="PS50181"/>
    </source>
</evidence>
<keyword evidence="3" id="KW-1185">Reference proteome</keyword>
<dbReference type="SMART" id="SM00256">
    <property type="entry name" value="FBOX"/>
    <property type="match status" value="1"/>
</dbReference>
<name>Q5AX94_EMENI</name>
<reference evidence="3" key="2">
    <citation type="journal article" date="2009" name="Fungal Genet. Biol.">
        <title>The 2008 update of the Aspergillus nidulans genome annotation: a community effort.</title>
        <authorList>
            <person name="Wortman J.R."/>
            <person name="Gilsenan J.M."/>
            <person name="Joardar V."/>
            <person name="Deegan J."/>
            <person name="Clutterbuck J."/>
            <person name="Andersen M.R."/>
            <person name="Archer D."/>
            <person name="Bencina M."/>
            <person name="Braus G."/>
            <person name="Coutinho P."/>
            <person name="von Dohren H."/>
            <person name="Doonan J."/>
            <person name="Driessen A.J."/>
            <person name="Durek P."/>
            <person name="Espeso E."/>
            <person name="Fekete E."/>
            <person name="Flipphi M."/>
            <person name="Estrada C.G."/>
            <person name="Geysens S."/>
            <person name="Goldman G."/>
            <person name="de Groot P.W."/>
            <person name="Hansen K."/>
            <person name="Harris S.D."/>
            <person name="Heinekamp T."/>
            <person name="Helmstaedt K."/>
            <person name="Henrissat B."/>
            <person name="Hofmann G."/>
            <person name="Homan T."/>
            <person name="Horio T."/>
            <person name="Horiuchi H."/>
            <person name="James S."/>
            <person name="Jones M."/>
            <person name="Karaffa L."/>
            <person name="Karanyi Z."/>
            <person name="Kato M."/>
            <person name="Keller N."/>
            <person name="Kelly D.E."/>
            <person name="Kiel J.A."/>
            <person name="Kim J.M."/>
            <person name="van der Klei I.J."/>
            <person name="Klis F.M."/>
            <person name="Kovalchuk A."/>
            <person name="Krasevec N."/>
            <person name="Kubicek C.P."/>
            <person name="Liu B."/>
            <person name="Maccabe A."/>
            <person name="Meyer V."/>
            <person name="Mirabito P."/>
            <person name="Miskei M."/>
            <person name="Mos M."/>
            <person name="Mullins J."/>
            <person name="Nelson D.R."/>
            <person name="Nielsen J."/>
            <person name="Oakley B.R."/>
            <person name="Osmani S.A."/>
            <person name="Pakula T."/>
            <person name="Paszewski A."/>
            <person name="Paulsen I."/>
            <person name="Pilsyk S."/>
            <person name="Pocsi I."/>
            <person name="Punt P.J."/>
            <person name="Ram A.F."/>
            <person name="Ren Q."/>
            <person name="Robellet X."/>
            <person name="Robson G."/>
            <person name="Seiboth B."/>
            <person name="van Solingen P."/>
            <person name="Specht T."/>
            <person name="Sun J."/>
            <person name="Taheri-Talesh N."/>
            <person name="Takeshita N."/>
            <person name="Ussery D."/>
            <person name="vanKuyk P.A."/>
            <person name="Visser H."/>
            <person name="van de Vondervoort P.J."/>
            <person name="de Vries R.P."/>
            <person name="Walton J."/>
            <person name="Xiang X."/>
            <person name="Xiong Y."/>
            <person name="Zeng A.P."/>
            <person name="Brandt B.W."/>
            <person name="Cornell M.J."/>
            <person name="van den Hondel C.A."/>
            <person name="Visser J."/>
            <person name="Oliver S.G."/>
            <person name="Turner G."/>
        </authorList>
    </citation>
    <scope>GENOME REANNOTATION</scope>
    <source>
        <strain evidence="3">FGSC A4 / ATCC 38163 / CBS 112.46 / NRRL 194 / M139</strain>
    </source>
</reference>
<proteinExistence type="predicted"/>
<evidence type="ECO:0000313" key="3">
    <source>
        <dbReference type="Proteomes" id="UP000000560"/>
    </source>
</evidence>
<dbReference type="OrthoDB" id="3886018at2759"/>
<dbReference type="SUPFAM" id="SSF81383">
    <property type="entry name" value="F-box domain"/>
    <property type="match status" value="1"/>
</dbReference>
<dbReference type="InterPro" id="IPR036047">
    <property type="entry name" value="F-box-like_dom_sf"/>
</dbReference>
<dbReference type="InParanoid" id="Q5AX94"/>
<dbReference type="Pfam" id="PF00646">
    <property type="entry name" value="F-box"/>
    <property type="match status" value="1"/>
</dbReference>
<dbReference type="HOGENOM" id="CLU_043307_0_0_1"/>
<dbReference type="PROSITE" id="PS50181">
    <property type="entry name" value="FBOX"/>
    <property type="match status" value="1"/>
</dbReference>
<dbReference type="InterPro" id="IPR001810">
    <property type="entry name" value="F-box_dom"/>
</dbReference>